<dbReference type="Proteomes" id="UP000254535">
    <property type="component" value="Chromosome"/>
</dbReference>
<keyword evidence="1" id="KW-1133">Transmembrane helix</keyword>
<protein>
    <submittedName>
        <fullName evidence="2">Uncharacterized protein</fullName>
    </submittedName>
</protein>
<sequence>MEFLRFLAFVAAWGFMWRWVVKNRGSWHLFYANLVGVAGGFIVSMVVLAITFSLFPPADRYEAAQTENVVAQQEAEPTSLLPEAEAIASPAALKDAPVFAAIEPDNKPSPADSALLPNYASRAPKTMSVQTVIDQSDDEGRKALTALSKKLRADAQGDKSMLAYVMCSPFVTSTLRFPASARFADSKSLTPQRFKDQVYSFSNTVTARNMNGDDVTYRFDCSVQEQPRVDATPAEWRLLALKLQKTGS</sequence>
<feature type="transmembrane region" description="Helical" evidence="1">
    <location>
        <begin position="6"/>
        <end position="21"/>
    </location>
</feature>
<dbReference type="EMBL" id="CP022313">
    <property type="protein sequence ID" value="AXJ06789.1"/>
    <property type="molecule type" value="Genomic_DNA"/>
</dbReference>
<dbReference type="RefSeq" id="WP_115079124.1">
    <property type="nucleotide sequence ID" value="NZ_CP022313.1"/>
</dbReference>
<accession>A0A345V237</accession>
<organism evidence="2 3">
    <name type="scientific">Pseudomonas fluorescens</name>
    <dbReference type="NCBI Taxonomy" id="294"/>
    <lineage>
        <taxon>Bacteria</taxon>
        <taxon>Pseudomonadati</taxon>
        <taxon>Pseudomonadota</taxon>
        <taxon>Gammaproteobacteria</taxon>
        <taxon>Pseudomonadales</taxon>
        <taxon>Pseudomonadaceae</taxon>
        <taxon>Pseudomonas</taxon>
    </lineage>
</organism>
<name>A0A345V237_PSEFL</name>
<evidence type="ECO:0000313" key="3">
    <source>
        <dbReference type="Proteomes" id="UP000254535"/>
    </source>
</evidence>
<keyword evidence="1" id="KW-0812">Transmembrane</keyword>
<dbReference type="AlphaFoldDB" id="A0A345V237"/>
<feature type="transmembrane region" description="Helical" evidence="1">
    <location>
        <begin position="30"/>
        <end position="55"/>
    </location>
</feature>
<evidence type="ECO:0000313" key="2">
    <source>
        <dbReference type="EMBL" id="AXJ06789.1"/>
    </source>
</evidence>
<evidence type="ECO:0000256" key="1">
    <source>
        <dbReference type="SAM" id="Phobius"/>
    </source>
</evidence>
<gene>
    <name evidence="2" type="ORF">CFN16_22445</name>
</gene>
<proteinExistence type="predicted"/>
<reference evidence="2 3" key="1">
    <citation type="submission" date="2017-07" db="EMBL/GenBank/DDBJ databases">
        <title>Genome sequence of Pseudomonas NEP1.</title>
        <authorList>
            <person name="Nascimento F.X."/>
        </authorList>
    </citation>
    <scope>NUCLEOTIDE SEQUENCE [LARGE SCALE GENOMIC DNA]</scope>
    <source>
        <strain evidence="2 3">NEP1</strain>
    </source>
</reference>
<keyword evidence="1" id="KW-0472">Membrane</keyword>